<feature type="domain" description="Peptidase M16 N-terminal" evidence="6">
    <location>
        <begin position="26"/>
        <end position="135"/>
    </location>
</feature>
<keyword evidence="9" id="KW-1185">Reference proteome</keyword>
<dbReference type="InterPro" id="IPR007863">
    <property type="entry name" value="Peptidase_M16_C"/>
</dbReference>
<dbReference type="RefSeq" id="WP_345262327.1">
    <property type="nucleotide sequence ID" value="NZ_BAABIM010000001.1"/>
</dbReference>
<reference evidence="9" key="1">
    <citation type="journal article" date="2019" name="Int. J. Syst. Evol. Microbiol.">
        <title>The Global Catalogue of Microorganisms (GCM) 10K type strain sequencing project: providing services to taxonomists for standard genome sequencing and annotation.</title>
        <authorList>
            <consortium name="The Broad Institute Genomics Platform"/>
            <consortium name="The Broad Institute Genome Sequencing Center for Infectious Disease"/>
            <person name="Wu L."/>
            <person name="Ma J."/>
        </authorList>
    </citation>
    <scope>NUCLEOTIDE SEQUENCE [LARGE SCALE GENOMIC DNA]</scope>
    <source>
        <strain evidence="9">JCM 18127</strain>
    </source>
</reference>
<feature type="domain" description="Peptidase M16 C-terminal" evidence="7">
    <location>
        <begin position="173"/>
        <end position="264"/>
    </location>
</feature>
<dbReference type="Pfam" id="PF05193">
    <property type="entry name" value="Peptidase_M16_C"/>
    <property type="match status" value="1"/>
</dbReference>
<evidence type="ECO:0000313" key="8">
    <source>
        <dbReference type="EMBL" id="GAA4670246.1"/>
    </source>
</evidence>
<organism evidence="8 9">
    <name type="scientific">Nocardioides nanhaiensis</name>
    <dbReference type="NCBI Taxonomy" id="1476871"/>
    <lineage>
        <taxon>Bacteria</taxon>
        <taxon>Bacillati</taxon>
        <taxon>Actinomycetota</taxon>
        <taxon>Actinomycetes</taxon>
        <taxon>Propionibacteriales</taxon>
        <taxon>Nocardioidaceae</taxon>
        <taxon>Nocardioides</taxon>
    </lineage>
</organism>
<evidence type="ECO:0000313" key="9">
    <source>
        <dbReference type="Proteomes" id="UP001500621"/>
    </source>
</evidence>
<dbReference type="EMBL" id="BAABIM010000001">
    <property type="protein sequence ID" value="GAA4670246.1"/>
    <property type="molecule type" value="Genomic_DNA"/>
</dbReference>
<keyword evidence="3" id="KW-0378">Hydrolase</keyword>
<dbReference type="PANTHER" id="PTHR43690:SF17">
    <property type="entry name" value="PROTEIN YHJJ"/>
    <property type="match status" value="1"/>
</dbReference>
<dbReference type="SUPFAM" id="SSF63411">
    <property type="entry name" value="LuxS/MPP-like metallohydrolase"/>
    <property type="match status" value="1"/>
</dbReference>
<comment type="caution">
    <text evidence="8">The sequence shown here is derived from an EMBL/GenBank/DDBJ whole genome shotgun (WGS) entry which is preliminary data.</text>
</comment>
<dbReference type="InterPro" id="IPR011765">
    <property type="entry name" value="Pept_M16_N"/>
</dbReference>
<sequence>MTPFPAPTLERLPNGLRLVVAPGARAGVAAVAVHVGVGFRAEPPGASGLAHLFEHLMFAGSAHVPAGGHFAAVEAGGGRVGAHTRHDHTEFFDLVAAPALGETVALEADRLAGPRLDQHALSTQVDVIAAEIAQQVDAVPFGGFPWRQLPAVLWRSPTSTHDGYGDLAALRAVTLEDCERFFERWYDPRNVVVTLEGELEPREVDRAREALAAVPARTGPAPTPVPVAEPPLVEDRHLTTVAANAPAPAWAAGFRMPDPVGEPQLHAACTALATLLPLHAPALRLTGRSGWYGVPADARTPDVLVLSTHPRPGVAPEPLAAALRESLAALAEDVRRSTPSAVLRTAAARLRHQAYQRGERTAHRARRLGATELLFGDYRLDERLDPADALGALPAALAHVLDQPMASVLVTPAGGDA</sequence>
<accession>A0ABP8VSC1</accession>
<gene>
    <name evidence="8" type="ORF">GCM10023226_03510</name>
</gene>
<evidence type="ECO:0000259" key="7">
    <source>
        <dbReference type="Pfam" id="PF05193"/>
    </source>
</evidence>
<comment type="similarity">
    <text evidence="1">Belongs to the peptidase M16 family.</text>
</comment>
<keyword evidence="4" id="KW-0862">Zinc</keyword>
<protein>
    <submittedName>
        <fullName evidence="8">Pitrilysin family protein</fullName>
    </submittedName>
</protein>
<dbReference type="InterPro" id="IPR050626">
    <property type="entry name" value="Peptidase_M16"/>
</dbReference>
<keyword evidence="5" id="KW-0482">Metalloprotease</keyword>
<evidence type="ECO:0000256" key="4">
    <source>
        <dbReference type="ARBA" id="ARBA00022833"/>
    </source>
</evidence>
<name>A0ABP8VSC1_9ACTN</name>
<dbReference type="InterPro" id="IPR011249">
    <property type="entry name" value="Metalloenz_LuxS/M16"/>
</dbReference>
<dbReference type="Gene3D" id="3.30.830.10">
    <property type="entry name" value="Metalloenzyme, LuxS/M16 peptidase-like"/>
    <property type="match status" value="2"/>
</dbReference>
<evidence type="ECO:0000256" key="2">
    <source>
        <dbReference type="ARBA" id="ARBA00022670"/>
    </source>
</evidence>
<evidence type="ECO:0000256" key="5">
    <source>
        <dbReference type="ARBA" id="ARBA00023049"/>
    </source>
</evidence>
<evidence type="ECO:0000259" key="6">
    <source>
        <dbReference type="Pfam" id="PF00675"/>
    </source>
</evidence>
<evidence type="ECO:0000256" key="1">
    <source>
        <dbReference type="ARBA" id="ARBA00007261"/>
    </source>
</evidence>
<proteinExistence type="inferred from homology"/>
<dbReference type="Proteomes" id="UP001500621">
    <property type="component" value="Unassembled WGS sequence"/>
</dbReference>
<dbReference type="PANTHER" id="PTHR43690">
    <property type="entry name" value="NARDILYSIN"/>
    <property type="match status" value="1"/>
</dbReference>
<dbReference type="Pfam" id="PF00675">
    <property type="entry name" value="Peptidase_M16"/>
    <property type="match status" value="1"/>
</dbReference>
<evidence type="ECO:0000256" key="3">
    <source>
        <dbReference type="ARBA" id="ARBA00022801"/>
    </source>
</evidence>
<keyword evidence="2" id="KW-0645">Protease</keyword>